<organism evidence="1 2">
    <name type="scientific">Aspergillus brasiliensis (strain CBS 101740 / IMI 381727 / IBT 21946)</name>
    <dbReference type="NCBI Taxonomy" id="767769"/>
    <lineage>
        <taxon>Eukaryota</taxon>
        <taxon>Fungi</taxon>
        <taxon>Dikarya</taxon>
        <taxon>Ascomycota</taxon>
        <taxon>Pezizomycotina</taxon>
        <taxon>Eurotiomycetes</taxon>
        <taxon>Eurotiomycetidae</taxon>
        <taxon>Eurotiales</taxon>
        <taxon>Aspergillaceae</taxon>
        <taxon>Aspergillus</taxon>
        <taxon>Aspergillus subgen. Circumdati</taxon>
    </lineage>
</organism>
<dbReference type="GO" id="GO:0005739">
    <property type="term" value="C:mitochondrion"/>
    <property type="evidence" value="ECO:0007669"/>
    <property type="project" value="UniProtKB-ARBA"/>
</dbReference>
<dbReference type="VEuPathDB" id="FungiDB:ASPBRDRAFT_139977"/>
<keyword evidence="2" id="KW-1185">Reference proteome</keyword>
<dbReference type="EMBL" id="KV878763">
    <property type="protein sequence ID" value="OJJ65428.1"/>
    <property type="molecule type" value="Genomic_DNA"/>
</dbReference>
<gene>
    <name evidence="1" type="ORF">ASPBRDRAFT_139977</name>
</gene>
<dbReference type="GeneID" id="93571644"/>
<sequence length="93" mass="10759">ITMILTDRNFNTSFFEVAGGGDPILFQHLFSRDILINCLILTILASIVKINKSNLSFKFNYSTFINKFDFSNFYIKFSNYLPNNTLPSEKFLT</sequence>
<feature type="non-terminal residue" evidence="1">
    <location>
        <position position="1"/>
    </location>
</feature>
<dbReference type="Proteomes" id="UP000184499">
    <property type="component" value="Unassembled WGS sequence"/>
</dbReference>
<dbReference type="InterPro" id="IPR036927">
    <property type="entry name" value="Cyt_c_oxase-like_su1_sf"/>
</dbReference>
<dbReference type="OMA" id="DKSAPIM"/>
<reference evidence="2" key="1">
    <citation type="journal article" date="2017" name="Genome Biol.">
        <title>Comparative genomics reveals high biological diversity and specific adaptations in the industrially and medically important fungal genus Aspergillus.</title>
        <authorList>
            <person name="de Vries R.P."/>
            <person name="Riley R."/>
            <person name="Wiebenga A."/>
            <person name="Aguilar-Osorio G."/>
            <person name="Amillis S."/>
            <person name="Uchima C.A."/>
            <person name="Anderluh G."/>
            <person name="Asadollahi M."/>
            <person name="Askin M."/>
            <person name="Barry K."/>
            <person name="Battaglia E."/>
            <person name="Bayram O."/>
            <person name="Benocci T."/>
            <person name="Braus-Stromeyer S.A."/>
            <person name="Caldana C."/>
            <person name="Canovas D."/>
            <person name="Cerqueira G.C."/>
            <person name="Chen F."/>
            <person name="Chen W."/>
            <person name="Choi C."/>
            <person name="Clum A."/>
            <person name="Dos Santos R.A."/>
            <person name="Damasio A.R."/>
            <person name="Diallinas G."/>
            <person name="Emri T."/>
            <person name="Fekete E."/>
            <person name="Flipphi M."/>
            <person name="Freyberg S."/>
            <person name="Gallo A."/>
            <person name="Gournas C."/>
            <person name="Habgood R."/>
            <person name="Hainaut M."/>
            <person name="Harispe M.L."/>
            <person name="Henrissat B."/>
            <person name="Hilden K.S."/>
            <person name="Hope R."/>
            <person name="Hossain A."/>
            <person name="Karabika E."/>
            <person name="Karaffa L."/>
            <person name="Karanyi Z."/>
            <person name="Krasevec N."/>
            <person name="Kuo A."/>
            <person name="Kusch H."/>
            <person name="LaButti K."/>
            <person name="Lagendijk E.L."/>
            <person name="Lapidus A."/>
            <person name="Levasseur A."/>
            <person name="Lindquist E."/>
            <person name="Lipzen A."/>
            <person name="Logrieco A.F."/>
            <person name="MacCabe A."/>
            <person name="Maekelae M.R."/>
            <person name="Malavazi I."/>
            <person name="Melin P."/>
            <person name="Meyer V."/>
            <person name="Mielnichuk N."/>
            <person name="Miskei M."/>
            <person name="Molnar A.P."/>
            <person name="Mule G."/>
            <person name="Ngan C.Y."/>
            <person name="Orejas M."/>
            <person name="Orosz E."/>
            <person name="Ouedraogo J.P."/>
            <person name="Overkamp K.M."/>
            <person name="Park H.-S."/>
            <person name="Perrone G."/>
            <person name="Piumi F."/>
            <person name="Punt P.J."/>
            <person name="Ram A.F."/>
            <person name="Ramon A."/>
            <person name="Rauscher S."/>
            <person name="Record E."/>
            <person name="Riano-Pachon D.M."/>
            <person name="Robert V."/>
            <person name="Roehrig J."/>
            <person name="Ruller R."/>
            <person name="Salamov A."/>
            <person name="Salih N.S."/>
            <person name="Samson R.A."/>
            <person name="Sandor E."/>
            <person name="Sanguinetti M."/>
            <person name="Schuetze T."/>
            <person name="Sepcic K."/>
            <person name="Shelest E."/>
            <person name="Sherlock G."/>
            <person name="Sophianopoulou V."/>
            <person name="Squina F.M."/>
            <person name="Sun H."/>
            <person name="Susca A."/>
            <person name="Todd R.B."/>
            <person name="Tsang A."/>
            <person name="Unkles S.E."/>
            <person name="van de Wiele N."/>
            <person name="van Rossen-Uffink D."/>
            <person name="Oliveira J.V."/>
            <person name="Vesth T.C."/>
            <person name="Visser J."/>
            <person name="Yu J.-H."/>
            <person name="Zhou M."/>
            <person name="Andersen M.R."/>
            <person name="Archer D.B."/>
            <person name="Baker S.E."/>
            <person name="Benoit I."/>
            <person name="Brakhage A.A."/>
            <person name="Braus G.H."/>
            <person name="Fischer R."/>
            <person name="Frisvad J.C."/>
            <person name="Goldman G.H."/>
            <person name="Houbraken J."/>
            <person name="Oakley B."/>
            <person name="Pocsi I."/>
            <person name="Scazzocchio C."/>
            <person name="Seiboth B."/>
            <person name="vanKuyk P.A."/>
            <person name="Wortman J."/>
            <person name="Dyer P.S."/>
            <person name="Grigoriev I.V."/>
        </authorList>
    </citation>
    <scope>NUCLEOTIDE SEQUENCE [LARGE SCALE GENOMIC DNA]</scope>
    <source>
        <strain evidence="2">CBS 101740 / IMI 381727 / IBT 21946</strain>
    </source>
</reference>
<protein>
    <recommendedName>
        <fullName evidence="3">Cytochrome-c oxidase</fullName>
    </recommendedName>
</protein>
<dbReference type="Gene3D" id="1.20.210.10">
    <property type="entry name" value="Cytochrome c oxidase-like, subunit I domain"/>
    <property type="match status" value="1"/>
</dbReference>
<dbReference type="SUPFAM" id="SSF81442">
    <property type="entry name" value="Cytochrome c oxidase subunit I-like"/>
    <property type="match status" value="1"/>
</dbReference>
<dbReference type="OrthoDB" id="4905839at2759"/>
<evidence type="ECO:0000313" key="2">
    <source>
        <dbReference type="Proteomes" id="UP000184499"/>
    </source>
</evidence>
<evidence type="ECO:0000313" key="1">
    <source>
        <dbReference type="EMBL" id="OJJ65428.1"/>
    </source>
</evidence>
<dbReference type="AlphaFoldDB" id="A0A1L9U1B0"/>
<dbReference type="RefSeq" id="XP_067472679.1">
    <property type="nucleotide sequence ID" value="XM_067619156.1"/>
</dbReference>
<accession>A0A1L9U1B0</accession>
<dbReference type="STRING" id="767769.A0A1L9U1B0"/>
<evidence type="ECO:0008006" key="3">
    <source>
        <dbReference type="Google" id="ProtNLM"/>
    </source>
</evidence>
<proteinExistence type="predicted"/>
<name>A0A1L9U1B0_ASPBC</name>